<dbReference type="PANTHER" id="PTHR37512">
    <property type="entry name" value="TRIFUNCTIONAL NAD BIOSYNTHESIS/REGULATOR PROTEIN NADR"/>
    <property type="match status" value="1"/>
</dbReference>
<keyword evidence="2" id="KW-0808">Transferase</keyword>
<sequence length="235" mass="25887">MQRPASPRRIALLGAESTGKSHLATALAERLRSQGLSTVVVPEVLRGWCEREGRTPRAHEQAAIALEQARQVLVCDGADVVIADTTPLMTAVYSHLLFADGSLYEFSLHHQRVYDATLVTGLDLPWMADGLMRDGPQVREPVDRLLRDALARAGLGWQVVYGRGERRLENALNAIISVASRGHPALENSRNVPQNTPETRLCAACGDPDCERRLFSGLLEPDRRRPPDRFNEPAG</sequence>
<organism evidence="2">
    <name type="scientific">uncultured bacterium A1Q1_fos_550</name>
    <dbReference type="NCBI Taxonomy" id="1256583"/>
    <lineage>
        <taxon>Bacteria</taxon>
        <taxon>environmental samples</taxon>
    </lineage>
</organism>
<dbReference type="InterPro" id="IPR052735">
    <property type="entry name" value="NAD_biosynth-regulator"/>
</dbReference>
<reference evidence="2" key="1">
    <citation type="submission" date="2012-09" db="EMBL/GenBank/DDBJ databases">
        <title>Metagenomic Characterization of a Microbial Community in Wastewater Detects High Levels of Antibiotic Resistance.</title>
        <authorList>
            <person name="Abrams M."/>
            <person name="Caldwell A."/>
            <person name="Vandaei E."/>
            <person name="Lee W."/>
            <person name="Perrott J."/>
            <person name="Khan S.Y."/>
            <person name="Ta J."/>
            <person name="Romero D."/>
            <person name="Nguyen V."/>
            <person name="Pourmand N."/>
            <person name="Ouverney C.C."/>
        </authorList>
    </citation>
    <scope>NUCLEOTIDE SEQUENCE</scope>
</reference>
<accession>L7VWV8</accession>
<dbReference type="InterPro" id="IPR027417">
    <property type="entry name" value="P-loop_NTPase"/>
</dbReference>
<protein>
    <submittedName>
        <fullName evidence="2">Ribosylnicotinamide kinase</fullName>
        <ecNumber evidence="2">2.7.1.22</ecNumber>
    </submittedName>
</protein>
<dbReference type="Pfam" id="PF13521">
    <property type="entry name" value="AAA_28"/>
    <property type="match status" value="1"/>
</dbReference>
<name>L7VWV8_9BACT</name>
<dbReference type="GO" id="GO:0050262">
    <property type="term" value="F:ribosylnicotinamide kinase activity"/>
    <property type="evidence" value="ECO:0007669"/>
    <property type="project" value="UniProtKB-EC"/>
</dbReference>
<evidence type="ECO:0000259" key="1">
    <source>
        <dbReference type="Pfam" id="PF13521"/>
    </source>
</evidence>
<dbReference type="AlphaFoldDB" id="L7VWV8"/>
<dbReference type="EC" id="2.7.1.22" evidence="2"/>
<dbReference type="InterPro" id="IPR038727">
    <property type="entry name" value="NadR/Ttd14_AAA_dom"/>
</dbReference>
<dbReference type="PANTHER" id="PTHR37512:SF1">
    <property type="entry name" value="NADR_TTD14 AAA DOMAIN-CONTAINING PROTEIN"/>
    <property type="match status" value="1"/>
</dbReference>
<keyword evidence="2" id="KW-0418">Kinase</keyword>
<dbReference type="EMBL" id="JX649875">
    <property type="protein sequence ID" value="AGC71548.1"/>
    <property type="molecule type" value="Genomic_DNA"/>
</dbReference>
<dbReference type="Gene3D" id="3.40.50.300">
    <property type="entry name" value="P-loop containing nucleotide triphosphate hydrolases"/>
    <property type="match status" value="1"/>
</dbReference>
<dbReference type="SUPFAM" id="SSF52540">
    <property type="entry name" value="P-loop containing nucleoside triphosphate hydrolases"/>
    <property type="match status" value="1"/>
</dbReference>
<feature type="domain" description="NadR/Ttd14 AAA" evidence="1">
    <location>
        <begin position="9"/>
        <end position="167"/>
    </location>
</feature>
<evidence type="ECO:0000313" key="2">
    <source>
        <dbReference type="EMBL" id="AGC71548.1"/>
    </source>
</evidence>
<proteinExistence type="predicted"/>